<feature type="non-terminal residue" evidence="1">
    <location>
        <position position="1"/>
    </location>
</feature>
<keyword evidence="2" id="KW-1185">Reference proteome</keyword>
<name>A0A6G1JFV6_9PLEO</name>
<evidence type="ECO:0000313" key="2">
    <source>
        <dbReference type="Proteomes" id="UP000799291"/>
    </source>
</evidence>
<dbReference type="OrthoDB" id="439943at2759"/>
<dbReference type="EMBL" id="MU005572">
    <property type="protein sequence ID" value="KAF2689121.1"/>
    <property type="molecule type" value="Genomic_DNA"/>
</dbReference>
<accession>A0A6G1JFV6</accession>
<sequence length="230" mass="25558">MGGYEIQATGEHQFVLSPSKDFGRKRKPQLQIQVSKDSKAVPIQYFRTIQGAYVVDLEQEYPIGSFNVSIATHTKPLMQQSFAITMGHKSRLAWVVDAVKSDIVTAQQGLRNLTSSLSTRVKAELAGLENGTGDWKKKVHQTTREAADHLQEAKKEAKRQIAAGKAFLRDVSAGTWMGLREVTAPVRTSPTTLKARNNAFRIRCSFEQAVGLSSRDRPGKKTRSCKKIGW</sequence>
<organism evidence="1 2">
    <name type="scientific">Lentithecium fluviatile CBS 122367</name>
    <dbReference type="NCBI Taxonomy" id="1168545"/>
    <lineage>
        <taxon>Eukaryota</taxon>
        <taxon>Fungi</taxon>
        <taxon>Dikarya</taxon>
        <taxon>Ascomycota</taxon>
        <taxon>Pezizomycotina</taxon>
        <taxon>Dothideomycetes</taxon>
        <taxon>Pleosporomycetidae</taxon>
        <taxon>Pleosporales</taxon>
        <taxon>Massarineae</taxon>
        <taxon>Lentitheciaceae</taxon>
        <taxon>Lentithecium</taxon>
    </lineage>
</organism>
<evidence type="ECO:0000313" key="1">
    <source>
        <dbReference type="EMBL" id="KAF2689121.1"/>
    </source>
</evidence>
<gene>
    <name evidence="1" type="ORF">K458DRAFT_413423</name>
</gene>
<dbReference type="AlphaFoldDB" id="A0A6G1JFV6"/>
<proteinExistence type="predicted"/>
<dbReference type="Proteomes" id="UP000799291">
    <property type="component" value="Unassembled WGS sequence"/>
</dbReference>
<protein>
    <submittedName>
        <fullName evidence="1">Uncharacterized protein</fullName>
    </submittedName>
</protein>
<reference evidence="1" key="1">
    <citation type="journal article" date="2020" name="Stud. Mycol.">
        <title>101 Dothideomycetes genomes: a test case for predicting lifestyles and emergence of pathogens.</title>
        <authorList>
            <person name="Haridas S."/>
            <person name="Albert R."/>
            <person name="Binder M."/>
            <person name="Bloem J."/>
            <person name="Labutti K."/>
            <person name="Salamov A."/>
            <person name="Andreopoulos B."/>
            <person name="Baker S."/>
            <person name="Barry K."/>
            <person name="Bills G."/>
            <person name="Bluhm B."/>
            <person name="Cannon C."/>
            <person name="Castanera R."/>
            <person name="Culley D."/>
            <person name="Daum C."/>
            <person name="Ezra D."/>
            <person name="Gonzalez J."/>
            <person name="Henrissat B."/>
            <person name="Kuo A."/>
            <person name="Liang C."/>
            <person name="Lipzen A."/>
            <person name="Lutzoni F."/>
            <person name="Magnuson J."/>
            <person name="Mondo S."/>
            <person name="Nolan M."/>
            <person name="Ohm R."/>
            <person name="Pangilinan J."/>
            <person name="Park H.-J."/>
            <person name="Ramirez L."/>
            <person name="Alfaro M."/>
            <person name="Sun H."/>
            <person name="Tritt A."/>
            <person name="Yoshinaga Y."/>
            <person name="Zwiers L.-H."/>
            <person name="Turgeon B."/>
            <person name="Goodwin S."/>
            <person name="Spatafora J."/>
            <person name="Crous P."/>
            <person name="Grigoriev I."/>
        </authorList>
    </citation>
    <scope>NUCLEOTIDE SEQUENCE</scope>
    <source>
        <strain evidence="1">CBS 122367</strain>
    </source>
</reference>